<evidence type="ECO:0000313" key="4">
    <source>
        <dbReference type="Proteomes" id="UP001335665"/>
    </source>
</evidence>
<protein>
    <submittedName>
        <fullName evidence="3">VanZ family protein</fullName>
    </submittedName>
</protein>
<dbReference type="Pfam" id="PF04892">
    <property type="entry name" value="VanZ"/>
    <property type="match status" value="1"/>
</dbReference>
<keyword evidence="1" id="KW-1133">Transmembrane helix</keyword>
<proteinExistence type="predicted"/>
<dbReference type="PANTHER" id="PTHR36834">
    <property type="entry name" value="MEMBRANE PROTEIN-RELATED"/>
    <property type="match status" value="1"/>
</dbReference>
<sequence>MRAWLPFIFYFGLEIVLFVASDCWNRHPRWGERVTTVSFVVYVTAVMWLCLTPAHFSFLSAPKALFYFHGVPFNAIPFQGFSPEFFLNIVMTFPLGVYIFLFNYRTPFERAILYGLCFSLFIEINQFVWDYFLNLQRLADIDDLITNTLGAVIGFSLMIILYQNGWRKFLQRFMLTRAEIC</sequence>
<dbReference type="PANTHER" id="PTHR36834:SF2">
    <property type="entry name" value="MEMBRANE PROTEIN"/>
    <property type="match status" value="1"/>
</dbReference>
<keyword evidence="1" id="KW-0812">Transmembrane</keyword>
<keyword evidence="4" id="KW-1185">Reference proteome</keyword>
<dbReference type="Proteomes" id="UP001335665">
    <property type="component" value="Unassembled WGS sequence"/>
</dbReference>
<accession>A0ABU7STJ4</accession>
<reference evidence="3 4" key="1">
    <citation type="submission" date="2023-02" db="EMBL/GenBank/DDBJ databases">
        <title>The predominant lactic acid bacteria and yeasts involved in the spontaneous fermentation of millet during the production of the traditional porridge Hausa koko in Ghana.</title>
        <authorList>
            <person name="Atter A."/>
            <person name="Diaz M."/>
        </authorList>
    </citation>
    <scope>NUCLEOTIDE SEQUENCE [LARGE SCALE GENOMIC DNA]</scope>
    <source>
        <strain evidence="3 4">FI11552</strain>
    </source>
</reference>
<evidence type="ECO:0000313" key="3">
    <source>
        <dbReference type="EMBL" id="MEE6701359.1"/>
    </source>
</evidence>
<feature type="transmembrane region" description="Helical" evidence="1">
    <location>
        <begin position="144"/>
        <end position="162"/>
    </location>
</feature>
<dbReference type="InterPro" id="IPR006976">
    <property type="entry name" value="VanZ-like"/>
</dbReference>
<comment type="caution">
    <text evidence="3">The sequence shown here is derived from an EMBL/GenBank/DDBJ whole genome shotgun (WGS) entry which is preliminary data.</text>
</comment>
<dbReference type="InterPro" id="IPR053150">
    <property type="entry name" value="Teicoplanin_resist-assoc"/>
</dbReference>
<gene>
    <name evidence="3" type="ORF">PS396_06060</name>
</gene>
<feature type="transmembrane region" description="Helical" evidence="1">
    <location>
        <begin position="111"/>
        <end position="132"/>
    </location>
</feature>
<dbReference type="EMBL" id="JAQSFA010000013">
    <property type="protein sequence ID" value="MEE6701359.1"/>
    <property type="molecule type" value="Genomic_DNA"/>
</dbReference>
<feature type="transmembrane region" description="Helical" evidence="1">
    <location>
        <begin position="6"/>
        <end position="24"/>
    </location>
</feature>
<evidence type="ECO:0000256" key="1">
    <source>
        <dbReference type="SAM" id="Phobius"/>
    </source>
</evidence>
<feature type="transmembrane region" description="Helical" evidence="1">
    <location>
        <begin position="85"/>
        <end position="104"/>
    </location>
</feature>
<feature type="transmembrane region" description="Helical" evidence="1">
    <location>
        <begin position="36"/>
        <end position="58"/>
    </location>
</feature>
<evidence type="ECO:0000259" key="2">
    <source>
        <dbReference type="Pfam" id="PF04892"/>
    </source>
</evidence>
<name>A0ABU7STJ4_9LACO</name>
<organism evidence="3 4">
    <name type="scientific">Limosilactobacillus pontis</name>
    <dbReference type="NCBI Taxonomy" id="35787"/>
    <lineage>
        <taxon>Bacteria</taxon>
        <taxon>Bacillati</taxon>
        <taxon>Bacillota</taxon>
        <taxon>Bacilli</taxon>
        <taxon>Lactobacillales</taxon>
        <taxon>Lactobacillaceae</taxon>
        <taxon>Limosilactobacillus</taxon>
    </lineage>
</organism>
<dbReference type="RefSeq" id="WP_265890858.1">
    <property type="nucleotide sequence ID" value="NZ_JAIUWJ010000005.1"/>
</dbReference>
<feature type="domain" description="VanZ-like" evidence="2">
    <location>
        <begin position="39"/>
        <end position="161"/>
    </location>
</feature>
<keyword evidence="1" id="KW-0472">Membrane</keyword>